<keyword evidence="2" id="KW-1185">Reference proteome</keyword>
<reference evidence="1" key="1">
    <citation type="submission" date="2025-08" db="UniProtKB">
        <authorList>
            <consortium name="Ensembl"/>
        </authorList>
    </citation>
    <scope>IDENTIFICATION</scope>
</reference>
<reference evidence="1" key="2">
    <citation type="submission" date="2025-09" db="UniProtKB">
        <authorList>
            <consortium name="Ensembl"/>
        </authorList>
    </citation>
    <scope>IDENTIFICATION</scope>
</reference>
<protein>
    <submittedName>
        <fullName evidence="1">Uncharacterized protein</fullName>
    </submittedName>
</protein>
<dbReference type="Proteomes" id="UP000265000">
    <property type="component" value="Unplaced"/>
</dbReference>
<accession>A0A3Q2PQV3</accession>
<organism evidence="1 2">
    <name type="scientific">Fundulus heteroclitus</name>
    <name type="common">Killifish</name>
    <name type="synonym">Mummichog</name>
    <dbReference type="NCBI Taxonomy" id="8078"/>
    <lineage>
        <taxon>Eukaryota</taxon>
        <taxon>Metazoa</taxon>
        <taxon>Chordata</taxon>
        <taxon>Craniata</taxon>
        <taxon>Vertebrata</taxon>
        <taxon>Euteleostomi</taxon>
        <taxon>Actinopterygii</taxon>
        <taxon>Neopterygii</taxon>
        <taxon>Teleostei</taxon>
        <taxon>Neoteleostei</taxon>
        <taxon>Acanthomorphata</taxon>
        <taxon>Ovalentaria</taxon>
        <taxon>Atherinomorphae</taxon>
        <taxon>Cyprinodontiformes</taxon>
        <taxon>Fundulidae</taxon>
        <taxon>Fundulus</taxon>
    </lineage>
</organism>
<dbReference type="AlphaFoldDB" id="A0A3Q2PQV3"/>
<evidence type="ECO:0000313" key="2">
    <source>
        <dbReference type="Proteomes" id="UP000265000"/>
    </source>
</evidence>
<evidence type="ECO:0000313" key="1">
    <source>
        <dbReference type="Ensembl" id="ENSFHEP00000016043.1"/>
    </source>
</evidence>
<sequence length="139" mass="15325">MCGNDTQAGRDFLHDAQFLLNHLTPEIEPHRGGSQHSALLSFGSLYYQMYCLFISHVSLLFPHLYPFSPVGPAGFKGSGSRIRRVRTALGASTSLFARLDGLKQDGADWICRSSPMRAPNTGSSFCGENWHDTCRHLGP</sequence>
<proteinExistence type="predicted"/>
<dbReference type="Ensembl" id="ENSFHET00000024314.1">
    <property type="protein sequence ID" value="ENSFHEP00000016043.1"/>
    <property type="gene ID" value="ENSFHEG00000017703.1"/>
</dbReference>
<name>A0A3Q2PQV3_FUNHE</name>